<feature type="region of interest" description="Disordered" evidence="1">
    <location>
        <begin position="175"/>
        <end position="206"/>
    </location>
</feature>
<dbReference type="AlphaFoldDB" id="A0A0A1SRB0"/>
<feature type="compositionally biased region" description="Low complexity" evidence="1">
    <location>
        <begin position="119"/>
        <end position="130"/>
    </location>
</feature>
<dbReference type="HOGENOM" id="CLU_015711_1_0_1"/>
<evidence type="ECO:0000313" key="2">
    <source>
        <dbReference type="EMBL" id="CEJ82988.1"/>
    </source>
</evidence>
<feature type="compositionally biased region" description="Polar residues" evidence="1">
    <location>
        <begin position="267"/>
        <end position="283"/>
    </location>
</feature>
<dbReference type="OrthoDB" id="5426191at2759"/>
<evidence type="ECO:0000256" key="1">
    <source>
        <dbReference type="SAM" id="MobiDB-lite"/>
    </source>
</evidence>
<sequence length="597" mass="65314">MRHTNNDDEQAPTEAVSMGALNALAFEPLQYPEEPEEKKRNDLVLYICRVPGTRDIILSPAKPQPKNVTAEDIAASLYYIHWKGADLDIPPPKPPRPDEQDHSSDDASSMTIPRKPLPDDANPAPIVAAAVPPPPPPHTSSLVGATGTTPLAPTTSLPHEEELLPPPSIAALQDLQESSPGPRRARAATTNSHDSSRLQEQGLSRTDTLGMLDLPLHDHRQLLAETTVPPRKPVGPRAMVSAPKTSLERKPVPGAQEILAQYERRGSAQSSRNRFSTATSRSPSPRKRGLFSSPDAEPFTLEIIRRNPSTGEQWTVGQIASHQLESPGALQDNQLDFLKSQQPEENHTSSPPIDIQLANAGYAKFRHIPAKVSCETFVTQEIDYISLRRQVLMSYSKSRILVAKEEVKDTFHRFVDEHITKKGHARQPSDDSVEGAVLSAVHPGHGMKRRGYVFSSPWGTNCVFHTALNGNAIKCVRNLDDGHGVYTADDALLRRRPTSADVSELRFDLPMPGVPSTGGKHDWVQGHLGKIWPGNKEDDGQVSPFELNLGGEKAGGGRSGTRAKMGKLIVHDDGQKMLDLVVAANMGVWWGAYERSF</sequence>
<gene>
    <name evidence="2" type="ORF">VHEMI03024</name>
</gene>
<proteinExistence type="predicted"/>
<feature type="region of interest" description="Disordered" evidence="1">
    <location>
        <begin position="88"/>
        <end position="162"/>
    </location>
</feature>
<keyword evidence="3" id="KW-1185">Reference proteome</keyword>
<dbReference type="STRING" id="1531966.A0A0A1SRB0"/>
<feature type="compositionally biased region" description="Polar residues" evidence="1">
    <location>
        <begin position="188"/>
        <end position="206"/>
    </location>
</feature>
<organism evidence="2 3">
    <name type="scientific">[Torrubiella] hemipterigena</name>
    <dbReference type="NCBI Taxonomy" id="1531966"/>
    <lineage>
        <taxon>Eukaryota</taxon>
        <taxon>Fungi</taxon>
        <taxon>Dikarya</taxon>
        <taxon>Ascomycota</taxon>
        <taxon>Pezizomycotina</taxon>
        <taxon>Sordariomycetes</taxon>
        <taxon>Hypocreomycetidae</taxon>
        <taxon>Hypocreales</taxon>
        <taxon>Clavicipitaceae</taxon>
        <taxon>Clavicipitaceae incertae sedis</taxon>
        <taxon>'Torrubiella' clade</taxon>
    </lineage>
</organism>
<name>A0A0A1SRB0_9HYPO</name>
<feature type="compositionally biased region" description="Low complexity" evidence="1">
    <location>
        <begin position="144"/>
        <end position="157"/>
    </location>
</feature>
<feature type="region of interest" description="Disordered" evidence="1">
    <location>
        <begin position="263"/>
        <end position="295"/>
    </location>
</feature>
<evidence type="ECO:0000313" key="3">
    <source>
        <dbReference type="Proteomes" id="UP000039046"/>
    </source>
</evidence>
<feature type="compositionally biased region" description="Basic and acidic residues" evidence="1">
    <location>
        <begin position="95"/>
        <end position="105"/>
    </location>
</feature>
<dbReference type="Proteomes" id="UP000039046">
    <property type="component" value="Unassembled WGS sequence"/>
</dbReference>
<dbReference type="EMBL" id="CDHN01000001">
    <property type="protein sequence ID" value="CEJ82988.1"/>
    <property type="molecule type" value="Genomic_DNA"/>
</dbReference>
<reference evidence="2 3" key="1">
    <citation type="journal article" date="2015" name="Genome Announc.">
        <title>Draft Genome Sequence and Gene Annotation of the Entomopathogenic Fungus Verticillium hemipterigenum.</title>
        <authorList>
            <person name="Horn F."/>
            <person name="Habel A."/>
            <person name="Scharf D.H."/>
            <person name="Dworschak J."/>
            <person name="Brakhage A.A."/>
            <person name="Guthke R."/>
            <person name="Hertweck C."/>
            <person name="Linde J."/>
        </authorList>
    </citation>
    <scope>NUCLEOTIDE SEQUENCE [LARGE SCALE GENOMIC DNA]</scope>
</reference>
<protein>
    <submittedName>
        <fullName evidence="2">Uncharacterized protein</fullName>
    </submittedName>
</protein>
<accession>A0A0A1SRB0</accession>